<evidence type="ECO:0000256" key="6">
    <source>
        <dbReference type="RuleBase" id="RU000682"/>
    </source>
</evidence>
<keyword evidence="10" id="KW-1185">Reference proteome</keyword>
<dbReference type="PROSITE" id="PS00027">
    <property type="entry name" value="HOMEOBOX_1"/>
    <property type="match status" value="1"/>
</dbReference>
<dbReference type="InterPro" id="IPR050848">
    <property type="entry name" value="Homeobox_TF"/>
</dbReference>
<dbReference type="PANTHER" id="PTHR24333">
    <property type="entry name" value="HOMEO BOX HB9 LIKE A-RELATED"/>
    <property type="match status" value="1"/>
</dbReference>
<dbReference type="PRINTS" id="PR00024">
    <property type="entry name" value="HOMEOBOX"/>
</dbReference>
<feature type="region of interest" description="Disordered" evidence="7">
    <location>
        <begin position="95"/>
        <end position="119"/>
    </location>
</feature>
<accession>A0AAN5DGQ4</accession>
<evidence type="ECO:0000256" key="3">
    <source>
        <dbReference type="ARBA" id="ARBA00023155"/>
    </source>
</evidence>
<evidence type="ECO:0000313" key="9">
    <source>
        <dbReference type="EMBL" id="GMR61795.1"/>
    </source>
</evidence>
<name>A0AAN5DGQ4_9BILA</name>
<evidence type="ECO:0000256" key="2">
    <source>
        <dbReference type="ARBA" id="ARBA00023125"/>
    </source>
</evidence>
<dbReference type="AlphaFoldDB" id="A0AAN5DGQ4"/>
<feature type="domain" description="Homeobox" evidence="8">
    <location>
        <begin position="22"/>
        <end position="82"/>
    </location>
</feature>
<reference evidence="10" key="1">
    <citation type="submission" date="2022-10" db="EMBL/GenBank/DDBJ databases">
        <title>Genome assembly of Pristionchus species.</title>
        <authorList>
            <person name="Yoshida K."/>
            <person name="Sommer R.J."/>
        </authorList>
    </citation>
    <scope>NUCLEOTIDE SEQUENCE [LARGE SCALE GENOMIC DNA]</scope>
    <source>
        <strain evidence="10">RS5460</strain>
    </source>
</reference>
<keyword evidence="3 5" id="KW-0371">Homeobox</keyword>
<feature type="non-terminal residue" evidence="9">
    <location>
        <position position="1"/>
    </location>
</feature>
<comment type="subcellular location">
    <subcellularLocation>
        <location evidence="1 5 6">Nucleus</location>
    </subcellularLocation>
</comment>
<dbReference type="Proteomes" id="UP001328107">
    <property type="component" value="Unassembled WGS sequence"/>
</dbReference>
<feature type="non-terminal residue" evidence="9">
    <location>
        <position position="162"/>
    </location>
</feature>
<comment type="caution">
    <text evidence="9">The sequence shown here is derived from an EMBL/GenBank/DDBJ whole genome shotgun (WGS) entry which is preliminary data.</text>
</comment>
<dbReference type="CDD" id="cd00086">
    <property type="entry name" value="homeodomain"/>
    <property type="match status" value="1"/>
</dbReference>
<evidence type="ECO:0000256" key="7">
    <source>
        <dbReference type="SAM" id="MobiDB-lite"/>
    </source>
</evidence>
<keyword evidence="2 5" id="KW-0238">DNA-binding</keyword>
<dbReference type="PANTHER" id="PTHR24333:SF5">
    <property type="entry name" value="VENT HOMEOBOX"/>
    <property type="match status" value="1"/>
</dbReference>
<evidence type="ECO:0000313" key="10">
    <source>
        <dbReference type="Proteomes" id="UP001328107"/>
    </source>
</evidence>
<dbReference type="Pfam" id="PF00046">
    <property type="entry name" value="Homeodomain"/>
    <property type="match status" value="1"/>
</dbReference>
<dbReference type="SUPFAM" id="SSF46689">
    <property type="entry name" value="Homeodomain-like"/>
    <property type="match status" value="1"/>
</dbReference>
<feature type="compositionally biased region" description="Low complexity" evidence="7">
    <location>
        <begin position="100"/>
        <end position="119"/>
    </location>
</feature>
<dbReference type="Gene3D" id="1.10.10.60">
    <property type="entry name" value="Homeodomain-like"/>
    <property type="match status" value="1"/>
</dbReference>
<evidence type="ECO:0000256" key="1">
    <source>
        <dbReference type="ARBA" id="ARBA00004123"/>
    </source>
</evidence>
<dbReference type="EMBL" id="BTRK01000006">
    <property type="protein sequence ID" value="GMR61795.1"/>
    <property type="molecule type" value="Genomic_DNA"/>
</dbReference>
<dbReference type="InterPro" id="IPR017970">
    <property type="entry name" value="Homeobox_CS"/>
</dbReference>
<dbReference type="InterPro" id="IPR001356">
    <property type="entry name" value="HD"/>
</dbReference>
<dbReference type="GO" id="GO:0003677">
    <property type="term" value="F:DNA binding"/>
    <property type="evidence" value="ECO:0007669"/>
    <property type="project" value="UniProtKB-UniRule"/>
</dbReference>
<dbReference type="PROSITE" id="PS50071">
    <property type="entry name" value="HOMEOBOX_2"/>
    <property type="match status" value="1"/>
</dbReference>
<evidence type="ECO:0000256" key="4">
    <source>
        <dbReference type="ARBA" id="ARBA00023242"/>
    </source>
</evidence>
<dbReference type="SMART" id="SM00389">
    <property type="entry name" value="HOX"/>
    <property type="match status" value="1"/>
</dbReference>
<dbReference type="InterPro" id="IPR020479">
    <property type="entry name" value="HD_metazoa"/>
</dbReference>
<gene>
    <name evidence="9" type="ORF">PMAYCL1PPCAC_31990</name>
</gene>
<organism evidence="9 10">
    <name type="scientific">Pristionchus mayeri</name>
    <dbReference type="NCBI Taxonomy" id="1317129"/>
    <lineage>
        <taxon>Eukaryota</taxon>
        <taxon>Metazoa</taxon>
        <taxon>Ecdysozoa</taxon>
        <taxon>Nematoda</taxon>
        <taxon>Chromadorea</taxon>
        <taxon>Rhabditida</taxon>
        <taxon>Rhabditina</taxon>
        <taxon>Diplogasteromorpha</taxon>
        <taxon>Diplogasteroidea</taxon>
        <taxon>Neodiplogasteridae</taxon>
        <taxon>Pristionchus</taxon>
    </lineage>
</organism>
<evidence type="ECO:0000259" key="8">
    <source>
        <dbReference type="PROSITE" id="PS50071"/>
    </source>
</evidence>
<sequence>LRNTFPNADASMESRGDSSKAKKARRARTAFTFDQLSALEAKFKTSRYLSVCDRLALALALDLSETQVKIWFQNRRTKWKKQSSGCNEIERAVESTSPHISTDISTSSASSASPAEPISSPTPSMIPFFPHLLQSALLPPPTCASFHNLVNMSSLSSLLYGS</sequence>
<dbReference type="GO" id="GO:0005634">
    <property type="term" value="C:nucleus"/>
    <property type="evidence" value="ECO:0007669"/>
    <property type="project" value="UniProtKB-SubCell"/>
</dbReference>
<dbReference type="InterPro" id="IPR009057">
    <property type="entry name" value="Homeodomain-like_sf"/>
</dbReference>
<dbReference type="GO" id="GO:0000981">
    <property type="term" value="F:DNA-binding transcription factor activity, RNA polymerase II-specific"/>
    <property type="evidence" value="ECO:0007669"/>
    <property type="project" value="InterPro"/>
</dbReference>
<protein>
    <recommendedName>
        <fullName evidence="8">Homeobox domain-containing protein</fullName>
    </recommendedName>
</protein>
<feature type="region of interest" description="Disordered" evidence="7">
    <location>
        <begin position="1"/>
        <end position="23"/>
    </location>
</feature>
<keyword evidence="4 5" id="KW-0539">Nucleus</keyword>
<evidence type="ECO:0000256" key="5">
    <source>
        <dbReference type="PROSITE-ProRule" id="PRU00108"/>
    </source>
</evidence>
<feature type="DNA-binding region" description="Homeobox" evidence="5">
    <location>
        <begin position="24"/>
        <end position="83"/>
    </location>
</feature>
<proteinExistence type="predicted"/>